<reference evidence="2" key="1">
    <citation type="journal article" date="2019" name="Int. J. Syst. Evol. Microbiol.">
        <title>The Global Catalogue of Microorganisms (GCM) 10K type strain sequencing project: providing services to taxonomists for standard genome sequencing and annotation.</title>
        <authorList>
            <consortium name="The Broad Institute Genomics Platform"/>
            <consortium name="The Broad Institute Genome Sequencing Center for Infectious Disease"/>
            <person name="Wu L."/>
            <person name="Ma J."/>
        </authorList>
    </citation>
    <scope>NUCLEOTIDE SEQUENCE [LARGE SCALE GENOMIC DNA]</scope>
    <source>
        <strain evidence="2">JCM 13022</strain>
    </source>
</reference>
<keyword evidence="2" id="KW-1185">Reference proteome</keyword>
<dbReference type="InterPro" id="IPR025680">
    <property type="entry name" value="DddI"/>
</dbReference>
<evidence type="ECO:0000313" key="1">
    <source>
        <dbReference type="EMBL" id="GAA1213190.1"/>
    </source>
</evidence>
<gene>
    <name evidence="1" type="ORF">GCM10009675_38520</name>
</gene>
<protein>
    <recommendedName>
        <fullName evidence="3">Immunity protein Imm1</fullName>
    </recommendedName>
</protein>
<name>A0ABP4G479_9PSEU</name>
<accession>A0ABP4G479</accession>
<evidence type="ECO:0000313" key="2">
    <source>
        <dbReference type="Proteomes" id="UP001500467"/>
    </source>
</evidence>
<dbReference type="Proteomes" id="UP001500467">
    <property type="component" value="Unassembled WGS sequence"/>
</dbReference>
<dbReference type="RefSeq" id="WP_253857706.1">
    <property type="nucleotide sequence ID" value="NZ_BAAALM010000015.1"/>
</dbReference>
<dbReference type="Pfam" id="PF14430">
    <property type="entry name" value="Imm1"/>
    <property type="match status" value="1"/>
</dbReference>
<proteinExistence type="predicted"/>
<dbReference type="EMBL" id="BAAALM010000015">
    <property type="protein sequence ID" value="GAA1213190.1"/>
    <property type="molecule type" value="Genomic_DNA"/>
</dbReference>
<comment type="caution">
    <text evidence="1">The sequence shown here is derived from an EMBL/GenBank/DDBJ whole genome shotgun (WGS) entry which is preliminary data.</text>
</comment>
<sequence length="135" mass="14771">MTNLLDLTGFRVDDVPDVSRFIDRVREFAAGDLEAAHFWVVAAGPTDVRHEDHVELEFGVSTAPGVAALTFGQRDGQYVPAGGTNEDEVDYQLAGLHPSYLPPGAEVPLPDMLTALEEFLRTHQRPTSITWVPAD</sequence>
<evidence type="ECO:0008006" key="3">
    <source>
        <dbReference type="Google" id="ProtNLM"/>
    </source>
</evidence>
<organism evidence="1 2">
    <name type="scientific">Prauserella alba</name>
    <dbReference type="NCBI Taxonomy" id="176898"/>
    <lineage>
        <taxon>Bacteria</taxon>
        <taxon>Bacillati</taxon>
        <taxon>Actinomycetota</taxon>
        <taxon>Actinomycetes</taxon>
        <taxon>Pseudonocardiales</taxon>
        <taxon>Pseudonocardiaceae</taxon>
        <taxon>Prauserella</taxon>
    </lineage>
</organism>